<dbReference type="InterPro" id="IPR005467">
    <property type="entry name" value="His_kinase_dom"/>
</dbReference>
<dbReference type="EMBL" id="LN681225">
    <property type="protein sequence ID" value="CEK11397.1"/>
    <property type="molecule type" value="Genomic_DNA"/>
</dbReference>
<evidence type="ECO:0000256" key="4">
    <source>
        <dbReference type="ARBA" id="ARBA00022553"/>
    </source>
</evidence>
<dbReference type="GO" id="GO:0005524">
    <property type="term" value="F:ATP binding"/>
    <property type="evidence" value="ECO:0007669"/>
    <property type="project" value="UniProtKB-KW"/>
</dbReference>
<keyword evidence="7" id="KW-0547">Nucleotide-binding</keyword>
<dbReference type="KEGG" id="lha:LHA_2382"/>
<feature type="domain" description="Histidine kinase" evidence="14">
    <location>
        <begin position="678"/>
        <end position="886"/>
    </location>
</feature>
<dbReference type="InterPro" id="IPR003018">
    <property type="entry name" value="GAF"/>
</dbReference>
<dbReference type="Pfam" id="PF02702">
    <property type="entry name" value="KdpD"/>
    <property type="match status" value="1"/>
</dbReference>
<dbReference type="AlphaFoldDB" id="A0A0A8UWB8"/>
<dbReference type="Pfam" id="PF13492">
    <property type="entry name" value="GAF_3"/>
    <property type="match status" value="1"/>
</dbReference>
<keyword evidence="10 13" id="KW-1133">Transmembrane helix</keyword>
<dbReference type="Gene3D" id="1.10.287.130">
    <property type="match status" value="1"/>
</dbReference>
<organism evidence="15 16">
    <name type="scientific">Legionella hackeliae</name>
    <dbReference type="NCBI Taxonomy" id="449"/>
    <lineage>
        <taxon>Bacteria</taxon>
        <taxon>Pseudomonadati</taxon>
        <taxon>Pseudomonadota</taxon>
        <taxon>Gammaproteobacteria</taxon>
        <taxon>Legionellales</taxon>
        <taxon>Legionellaceae</taxon>
        <taxon>Legionella</taxon>
    </lineage>
</organism>
<evidence type="ECO:0000259" key="14">
    <source>
        <dbReference type="PROSITE" id="PS50109"/>
    </source>
</evidence>
<keyword evidence="16" id="KW-1185">Reference proteome</keyword>
<dbReference type="EC" id="2.7.13.3" evidence="3"/>
<dbReference type="SUPFAM" id="SSF55874">
    <property type="entry name" value="ATPase domain of HSP90 chaperone/DNA topoisomerase II/histidine kinase"/>
    <property type="match status" value="1"/>
</dbReference>
<dbReference type="InterPro" id="IPR036890">
    <property type="entry name" value="HATPase_C_sf"/>
</dbReference>
<dbReference type="InterPro" id="IPR036097">
    <property type="entry name" value="HisK_dim/P_sf"/>
</dbReference>
<dbReference type="InterPro" id="IPR052023">
    <property type="entry name" value="Histidine_kinase_KdpD"/>
</dbReference>
<dbReference type="Gene3D" id="3.40.50.300">
    <property type="entry name" value="P-loop containing nucleotide triphosphate hydrolases"/>
    <property type="match status" value="1"/>
</dbReference>
<keyword evidence="9" id="KW-0067">ATP-binding</keyword>
<dbReference type="Proteomes" id="UP000032803">
    <property type="component" value="Chromosome I"/>
</dbReference>
<dbReference type="InterPro" id="IPR027417">
    <property type="entry name" value="P-loop_NTPase"/>
</dbReference>
<evidence type="ECO:0000313" key="16">
    <source>
        <dbReference type="Proteomes" id="UP000032803"/>
    </source>
</evidence>
<feature type="transmembrane region" description="Helical" evidence="13">
    <location>
        <begin position="425"/>
        <end position="444"/>
    </location>
</feature>
<feature type="transmembrane region" description="Helical" evidence="13">
    <location>
        <begin position="481"/>
        <end position="501"/>
    </location>
</feature>
<dbReference type="InterPro" id="IPR025201">
    <property type="entry name" value="KdpD_TM"/>
</dbReference>
<dbReference type="GO" id="GO:0005886">
    <property type="term" value="C:plasma membrane"/>
    <property type="evidence" value="ECO:0007669"/>
    <property type="project" value="TreeGrafter"/>
</dbReference>
<evidence type="ECO:0000313" key="15">
    <source>
        <dbReference type="EMBL" id="CEK11397.1"/>
    </source>
</evidence>
<reference evidence="16" key="1">
    <citation type="submission" date="2014-09" db="EMBL/GenBank/DDBJ databases">
        <authorList>
            <person name="Gomez-Valero L."/>
        </authorList>
    </citation>
    <scope>NUCLEOTIDE SEQUENCE [LARGE SCALE GENOMIC DNA]</scope>
    <source>
        <strain evidence="16">ATCC35250</strain>
    </source>
</reference>
<dbReference type="CDD" id="cd00082">
    <property type="entry name" value="HisKA"/>
    <property type="match status" value="1"/>
</dbReference>
<dbReference type="OrthoDB" id="9806130at2"/>
<evidence type="ECO:0000256" key="7">
    <source>
        <dbReference type="ARBA" id="ARBA00022741"/>
    </source>
</evidence>
<dbReference type="Gene3D" id="3.40.50.620">
    <property type="entry name" value="HUPs"/>
    <property type="match status" value="1"/>
</dbReference>
<name>A0A0A8UWB8_LEGHA</name>
<evidence type="ECO:0000256" key="13">
    <source>
        <dbReference type="SAM" id="Phobius"/>
    </source>
</evidence>
<keyword evidence="11" id="KW-0902">Two-component regulatory system</keyword>
<dbReference type="CDD" id="cd01987">
    <property type="entry name" value="USP_KdpD-like"/>
    <property type="match status" value="1"/>
</dbReference>
<dbReference type="InterPro" id="IPR038318">
    <property type="entry name" value="KdpD_sf"/>
</dbReference>
<evidence type="ECO:0000256" key="1">
    <source>
        <dbReference type="ARBA" id="ARBA00000085"/>
    </source>
</evidence>
<dbReference type="Gene3D" id="1.20.120.620">
    <property type="entry name" value="Backbone structure of the membrane domain of e. Coli histidine kinase receptor kdpd"/>
    <property type="match status" value="1"/>
</dbReference>
<dbReference type="PANTHER" id="PTHR45569:SF1">
    <property type="entry name" value="SENSOR PROTEIN KDPD"/>
    <property type="match status" value="1"/>
</dbReference>
<keyword evidence="5 15" id="KW-0808">Transferase</keyword>
<accession>A0A0A8UWB8</accession>
<dbReference type="Gene3D" id="3.30.450.40">
    <property type="match status" value="1"/>
</dbReference>
<evidence type="ECO:0000256" key="10">
    <source>
        <dbReference type="ARBA" id="ARBA00022989"/>
    </source>
</evidence>
<evidence type="ECO:0000256" key="11">
    <source>
        <dbReference type="ARBA" id="ARBA00023012"/>
    </source>
</evidence>
<dbReference type="STRING" id="449.LHA_2382"/>
<gene>
    <name evidence="15" type="primary">kdpD</name>
    <name evidence="15" type="ORF">LHA_2382</name>
</gene>
<keyword evidence="8" id="KW-0418">Kinase</keyword>
<dbReference type="InterPro" id="IPR029016">
    <property type="entry name" value="GAF-like_dom_sf"/>
</dbReference>
<feature type="transmembrane region" description="Helical" evidence="13">
    <location>
        <begin position="402"/>
        <end position="419"/>
    </location>
</feature>
<dbReference type="InterPro" id="IPR003661">
    <property type="entry name" value="HisK_dim/P_dom"/>
</dbReference>
<dbReference type="SUPFAM" id="SSF47384">
    <property type="entry name" value="Homodimeric domain of signal transducing histidine kinase"/>
    <property type="match status" value="1"/>
</dbReference>
<dbReference type="InterPro" id="IPR014729">
    <property type="entry name" value="Rossmann-like_a/b/a_fold"/>
</dbReference>
<proteinExistence type="predicted"/>
<keyword evidence="6 13" id="KW-0812">Transmembrane</keyword>
<dbReference type="RefSeq" id="WP_045106603.1">
    <property type="nucleotide sequence ID" value="NZ_LN681225.1"/>
</dbReference>
<dbReference type="Gene3D" id="3.30.565.10">
    <property type="entry name" value="Histidine kinase-like ATPase, C-terminal domain"/>
    <property type="match status" value="1"/>
</dbReference>
<dbReference type="SMART" id="SM00388">
    <property type="entry name" value="HisKA"/>
    <property type="match status" value="1"/>
</dbReference>
<evidence type="ECO:0000256" key="6">
    <source>
        <dbReference type="ARBA" id="ARBA00022692"/>
    </source>
</evidence>
<comment type="catalytic activity">
    <reaction evidence="1">
        <text>ATP + protein L-histidine = ADP + protein N-phospho-L-histidine.</text>
        <dbReference type="EC" id="2.7.13.3"/>
    </reaction>
</comment>
<dbReference type="GO" id="GO:0005737">
    <property type="term" value="C:cytoplasm"/>
    <property type="evidence" value="ECO:0007669"/>
    <property type="project" value="UniProtKB-ARBA"/>
</dbReference>
<protein>
    <recommendedName>
        <fullName evidence="3">histidine kinase</fullName>
        <ecNumber evidence="3">2.7.13.3</ecNumber>
    </recommendedName>
</protein>
<feature type="transmembrane region" description="Helical" evidence="13">
    <location>
        <begin position="451"/>
        <end position="469"/>
    </location>
</feature>
<keyword evidence="4" id="KW-0597">Phosphoprotein</keyword>
<keyword evidence="12 13" id="KW-0472">Membrane</keyword>
<evidence type="ECO:0000256" key="3">
    <source>
        <dbReference type="ARBA" id="ARBA00012438"/>
    </source>
</evidence>
<comment type="subcellular location">
    <subcellularLocation>
        <location evidence="2">Membrane</location>
        <topology evidence="2">Multi-pass membrane protein</topology>
    </subcellularLocation>
</comment>
<dbReference type="PROSITE" id="PS50109">
    <property type="entry name" value="HIS_KIN"/>
    <property type="match status" value="1"/>
</dbReference>
<dbReference type="PANTHER" id="PTHR45569">
    <property type="entry name" value="SENSOR PROTEIN KDPD"/>
    <property type="match status" value="1"/>
</dbReference>
<dbReference type="SUPFAM" id="SSF55781">
    <property type="entry name" value="GAF domain-like"/>
    <property type="match status" value="1"/>
</dbReference>
<evidence type="ECO:0000256" key="9">
    <source>
        <dbReference type="ARBA" id="ARBA00022840"/>
    </source>
</evidence>
<dbReference type="HOGENOM" id="CLU_000445_113_0_6"/>
<evidence type="ECO:0000256" key="5">
    <source>
        <dbReference type="ARBA" id="ARBA00022679"/>
    </source>
</evidence>
<dbReference type="InterPro" id="IPR003594">
    <property type="entry name" value="HATPase_dom"/>
</dbReference>
<dbReference type="Pfam" id="PF00512">
    <property type="entry name" value="HisKA"/>
    <property type="match status" value="1"/>
</dbReference>
<dbReference type="FunFam" id="3.40.50.300:FF:000483">
    <property type="entry name" value="Sensor histidine kinase KdpD"/>
    <property type="match status" value="1"/>
</dbReference>
<dbReference type="PATRIC" id="fig|449.7.peg.81"/>
<dbReference type="InterPro" id="IPR003852">
    <property type="entry name" value="Sig_transdc_His_kinase_KdpD_N"/>
</dbReference>
<dbReference type="SUPFAM" id="SSF52402">
    <property type="entry name" value="Adenine nucleotide alpha hydrolases-like"/>
    <property type="match status" value="1"/>
</dbReference>
<evidence type="ECO:0000256" key="8">
    <source>
        <dbReference type="ARBA" id="ARBA00022777"/>
    </source>
</evidence>
<evidence type="ECO:0000256" key="2">
    <source>
        <dbReference type="ARBA" id="ARBA00004141"/>
    </source>
</evidence>
<evidence type="ECO:0000256" key="12">
    <source>
        <dbReference type="ARBA" id="ARBA00023136"/>
    </source>
</evidence>
<sequence>MMGADNQRPDPDVLLAQVQSQEKQASKGKLRIYFGASAGVGKTYAMLVEARKLKEDGCDVIVGLVETHGRKETEALLSGLPLLPRKSILYRNKELYDFDIDAALEKHPQLILVDELAHSNIPGMRHPKRWQDVEELLEAGIDVFTTLNVQHLESLNDAIGGITNIHIAETVPDTIFDKADEVVMVDITADDLLLRLKAGKVYQGPQGELAAQNFFRKGNLIALRELALRRTAERLEDDVQAYRIEQSIDKIWKTDTALLACVGERPGAEYVIRNTARLACQLNAEWHVIYVETPALMRLPFSKKQYALNALKLAEELGATTSIVTGDDVALAIADYARNQNFSKIVLGRRRPSLRFWHSSILSRLAAYAPDFDLLVIGDLDKAGNSLDVQDISKPVKEKKEYAHYLVAVGAIFFTVLISKILEPYFSLINISLLLLLTSLLIAIRFGRGPALVASLIAAGSLDFFFIEPRYSFLIADWQQGIMMCLIVAIALITGHLTANLRYQVFIKGQRESRTHVLYKFAYELSSALLTEPILETTRTYIQHAFSARAWLLLPDDDGQLQLPTDEETFQASEMQNLDMGIAQWAFDHKESAGLGTDTLPGNSFFYLPLVAPMRTRGLLVIQPKISQWLQRPEERQQLDTFAALAAIALERVHFIQVAQEALVHMESERMRNKVLANLSYDLQTPLASLINLSESLVKSDSLLTPLQQELANSLKNEILHMDSLIKNLFEIARIKTGELKLNLQWHHFDTILINVSHAMNAKMTTHHIETLLEGNLPLVYLDNLLIERVLIALLDSTCKYTPKGTSIILSATSHDNNLKIAIYDKGSILSSGRAKALWKKLKRGFRIDLEIAICGAIIEAHGGNIQLGHSPEGGTSIICSLPIKPVPELIIEE</sequence>
<dbReference type="Pfam" id="PF02518">
    <property type="entry name" value="HATPase_c"/>
    <property type="match status" value="1"/>
</dbReference>
<dbReference type="Pfam" id="PF13493">
    <property type="entry name" value="DUF4118"/>
    <property type="match status" value="1"/>
</dbReference>
<dbReference type="GO" id="GO:0000155">
    <property type="term" value="F:phosphorelay sensor kinase activity"/>
    <property type="evidence" value="ECO:0007669"/>
    <property type="project" value="InterPro"/>
</dbReference>